<evidence type="ECO:0000256" key="3">
    <source>
        <dbReference type="ARBA" id="ARBA00004496"/>
    </source>
</evidence>
<dbReference type="InterPro" id="IPR013883">
    <property type="entry name" value="TF_Iwr1_dom"/>
</dbReference>
<reference evidence="12" key="3">
    <citation type="submission" date="2025-05" db="UniProtKB">
        <authorList>
            <consortium name="EnsemblMetazoa"/>
        </authorList>
    </citation>
    <scope>IDENTIFICATION</scope>
</reference>
<dbReference type="RefSeq" id="XP_016971533.1">
    <property type="nucleotide sequence ID" value="XM_017116044.1"/>
</dbReference>
<keyword evidence="13" id="KW-1185">Reference proteome</keyword>
<proteinExistence type="inferred from homology"/>
<accession>A0A6P4E8H9</accession>
<dbReference type="Pfam" id="PF08574">
    <property type="entry name" value="Iwr1"/>
    <property type="match status" value="1"/>
</dbReference>
<protein>
    <recommendedName>
        <fullName evidence="5">Probable RNA polymerase II nuclear localization protein SLC7A6OS</fullName>
    </recommendedName>
</protein>
<dbReference type="AlphaFoldDB" id="A0A6P4E8H9"/>
<comment type="similarity">
    <text evidence="4">Belongs to the IWR1/SLC7A6OS family.</text>
</comment>
<feature type="compositionally biased region" description="Acidic residues" evidence="10">
    <location>
        <begin position="345"/>
        <end position="355"/>
    </location>
</feature>
<keyword evidence="7" id="KW-0963">Cytoplasm</keyword>
<dbReference type="GO" id="GO:0015031">
    <property type="term" value="P:protein transport"/>
    <property type="evidence" value="ECO:0007669"/>
    <property type="project" value="UniProtKB-KW"/>
</dbReference>
<sequence>MPAVVRIKRRIDEEPHTAFVLNGKRRRLQNDENALDDAGEVAGAVASDKDELTTVLKFAGTLEKQDDCATRQFAAARLNKTTARELVQQQRSNDAAIASALRRDRQRQEAQQYAREQRFRVVNCLRSTLEDNASESEFSENQNEEPQPSKRHITIVDIESQQQQQQTGSENPAVQNQQQIIEPTHDQQQPADSDVGYVYDLYVPENEMQAAYVDMMDDNYLRVIPVGEIVLEDCYNDQDEEYDSEDSNQENYFTNDYPDDEEPGAMGSDEELCRQMNKFMLDDDEDEFATTSDDEDYATYQDPYVHTIDTQEDSFVDDVDFYNAERERGSAYERYKRRILKELEGQDDDENDDSDSFASADGE</sequence>
<dbReference type="Proteomes" id="UP001652680">
    <property type="component" value="Unassembled WGS sequence"/>
</dbReference>
<feature type="region of interest" description="Disordered" evidence="10">
    <location>
        <begin position="341"/>
        <end position="363"/>
    </location>
</feature>
<dbReference type="InterPro" id="IPR040218">
    <property type="entry name" value="SLC7A6OS"/>
</dbReference>
<evidence type="ECO:0000256" key="2">
    <source>
        <dbReference type="ARBA" id="ARBA00004123"/>
    </source>
</evidence>
<evidence type="ECO:0000256" key="4">
    <source>
        <dbReference type="ARBA" id="ARBA00010218"/>
    </source>
</evidence>
<dbReference type="EnsemblMetazoa" id="XM_017116044.2">
    <property type="protein sequence ID" value="XP_016971533.1"/>
    <property type="gene ID" value="LOC108039120"/>
</dbReference>
<organism evidence="14">
    <name type="scientific">Drosophila rhopaloa</name>
    <name type="common">Fruit fly</name>
    <dbReference type="NCBI Taxonomy" id="1041015"/>
    <lineage>
        <taxon>Eukaryota</taxon>
        <taxon>Metazoa</taxon>
        <taxon>Ecdysozoa</taxon>
        <taxon>Arthropoda</taxon>
        <taxon>Hexapoda</taxon>
        <taxon>Insecta</taxon>
        <taxon>Pterygota</taxon>
        <taxon>Neoptera</taxon>
        <taxon>Endopterygota</taxon>
        <taxon>Diptera</taxon>
        <taxon>Brachycera</taxon>
        <taxon>Muscomorpha</taxon>
        <taxon>Ephydroidea</taxon>
        <taxon>Drosophilidae</taxon>
        <taxon>Drosophila</taxon>
        <taxon>Sophophora</taxon>
    </lineage>
</organism>
<keyword evidence="6" id="KW-0813">Transport</keyword>
<dbReference type="OrthoDB" id="6255506at2759"/>
<evidence type="ECO:0000256" key="1">
    <source>
        <dbReference type="ARBA" id="ARBA00003202"/>
    </source>
</evidence>
<dbReference type="OMA" id="DCYNDDE"/>
<comment type="function">
    <text evidence="1">Directs RNA polymerase II nuclear import.</text>
</comment>
<dbReference type="PANTHER" id="PTHR31196">
    <property type="entry name" value="RNA POLYMERASE II NUCLEAR LOCALIZATION PROTEIN SLC7A6OS-RELATED"/>
    <property type="match status" value="1"/>
</dbReference>
<evidence type="ECO:0000256" key="9">
    <source>
        <dbReference type="ARBA" id="ARBA00023242"/>
    </source>
</evidence>
<feature type="region of interest" description="Disordered" evidence="10">
    <location>
        <begin position="239"/>
        <end position="263"/>
    </location>
</feature>
<evidence type="ECO:0000256" key="10">
    <source>
        <dbReference type="SAM" id="MobiDB-lite"/>
    </source>
</evidence>
<dbReference type="GO" id="GO:0032502">
    <property type="term" value="P:developmental process"/>
    <property type="evidence" value="ECO:0007669"/>
    <property type="project" value="TreeGrafter"/>
</dbReference>
<evidence type="ECO:0000313" key="12">
    <source>
        <dbReference type="EnsemblMetazoa" id="XP_016971533.1"/>
    </source>
</evidence>
<reference evidence="13" key="1">
    <citation type="journal article" date="2021" name="Elife">
        <title>Highly contiguous assemblies of 101 drosophilid genomes.</title>
        <authorList>
            <person name="Kim B.Y."/>
            <person name="Wang J.R."/>
            <person name="Miller D.E."/>
            <person name="Barmina O."/>
            <person name="Delaney E."/>
            <person name="Thompson A."/>
            <person name="Comeault A.A."/>
            <person name="Peede D."/>
            <person name="D'Agostino E.R."/>
            <person name="Pelaez J."/>
            <person name="Aguilar J.M."/>
            <person name="Haji D."/>
            <person name="Matsunaga T."/>
            <person name="Armstrong E.E."/>
            <person name="Zych M."/>
            <person name="Ogawa Y."/>
            <person name="Stamenkovic-Radak M."/>
            <person name="Jelic M."/>
            <person name="Veselinovic M.S."/>
            <person name="Tanaskovic M."/>
            <person name="Eric P."/>
            <person name="Gao J.J."/>
            <person name="Katoh T.K."/>
            <person name="Toda M.J."/>
            <person name="Watabe H."/>
            <person name="Watada M."/>
            <person name="Davis J.S."/>
            <person name="Moyle L.C."/>
            <person name="Manoli G."/>
            <person name="Bertolini E."/>
            <person name="Kostal V."/>
            <person name="Hawley R.S."/>
            <person name="Takahashi A."/>
            <person name="Jones C.D."/>
            <person name="Price D.K."/>
            <person name="Whiteman N."/>
            <person name="Kopp A."/>
            <person name="Matute D.R."/>
            <person name="Petrov D.A."/>
        </authorList>
    </citation>
    <scope>NUCLEOTIDE SEQUENCE [LARGE SCALE GENOMIC DNA]</scope>
</reference>
<name>A0A6P4E8H9_DRORH</name>
<dbReference type="GO" id="GO:0005634">
    <property type="term" value="C:nucleus"/>
    <property type="evidence" value="ECO:0007669"/>
    <property type="project" value="UniProtKB-SubCell"/>
</dbReference>
<comment type="subcellular location">
    <subcellularLocation>
        <location evidence="3">Cytoplasm</location>
    </subcellularLocation>
    <subcellularLocation>
        <location evidence="2">Nucleus</location>
    </subcellularLocation>
</comment>
<feature type="compositionally biased region" description="Acidic residues" evidence="10">
    <location>
        <begin position="239"/>
        <end position="248"/>
    </location>
</feature>
<evidence type="ECO:0000256" key="6">
    <source>
        <dbReference type="ARBA" id="ARBA00022448"/>
    </source>
</evidence>
<dbReference type="CTD" id="49505"/>
<dbReference type="GO" id="GO:0005737">
    <property type="term" value="C:cytoplasm"/>
    <property type="evidence" value="ECO:0007669"/>
    <property type="project" value="UniProtKB-SubCell"/>
</dbReference>
<dbReference type="PANTHER" id="PTHR31196:SF2">
    <property type="entry name" value="RNA POLYMERASE II NUCLEAR LOCALIZATION PROTEIN SLC7A6OS-RELATED"/>
    <property type="match status" value="1"/>
</dbReference>
<evidence type="ECO:0000313" key="13">
    <source>
        <dbReference type="Proteomes" id="UP001652680"/>
    </source>
</evidence>
<gene>
    <name evidence="14" type="primary">LOC108039120</name>
    <name evidence="12" type="synonym">108039120</name>
</gene>
<evidence type="ECO:0000256" key="7">
    <source>
        <dbReference type="ARBA" id="ARBA00022490"/>
    </source>
</evidence>
<evidence type="ECO:0000256" key="8">
    <source>
        <dbReference type="ARBA" id="ARBA00022927"/>
    </source>
</evidence>
<evidence type="ECO:0000256" key="5">
    <source>
        <dbReference type="ARBA" id="ARBA00017036"/>
    </source>
</evidence>
<reference evidence="14" key="2">
    <citation type="submission" date="2025-04" db="UniProtKB">
        <authorList>
            <consortium name="RefSeq"/>
        </authorList>
    </citation>
    <scope>IDENTIFICATION</scope>
</reference>
<evidence type="ECO:0000259" key="11">
    <source>
        <dbReference type="Pfam" id="PF08574"/>
    </source>
</evidence>
<feature type="domain" description="Transcription factor Iwr1" evidence="11">
    <location>
        <begin position="196"/>
        <end position="261"/>
    </location>
</feature>
<keyword evidence="8" id="KW-0653">Protein transport</keyword>
<dbReference type="GeneID" id="108039120"/>
<keyword evidence="9" id="KW-0539">Nucleus</keyword>
<evidence type="ECO:0000313" key="14">
    <source>
        <dbReference type="RefSeq" id="XP_016971533.1"/>
    </source>
</evidence>